<keyword evidence="11 16" id="KW-0472">Membrane</keyword>
<evidence type="ECO:0000256" key="6">
    <source>
        <dbReference type="ARBA" id="ARBA00022516"/>
    </source>
</evidence>
<feature type="transmembrane region" description="Helical" evidence="16">
    <location>
        <begin position="130"/>
        <end position="151"/>
    </location>
</feature>
<evidence type="ECO:0000256" key="2">
    <source>
        <dbReference type="ARBA" id="ARBA00004127"/>
    </source>
</evidence>
<dbReference type="RefSeq" id="WP_034625138.1">
    <property type="nucleotide sequence ID" value="NZ_JRJU01000001.1"/>
</dbReference>
<dbReference type="OrthoDB" id="9777147at2"/>
<dbReference type="GO" id="GO:0012505">
    <property type="term" value="C:endomembrane system"/>
    <property type="evidence" value="ECO:0007669"/>
    <property type="project" value="UniProtKB-SubCell"/>
</dbReference>
<keyword evidence="10" id="KW-0443">Lipid metabolism</keyword>
<dbReference type="PANTHER" id="PTHR14269:SF61">
    <property type="entry name" value="CDP-DIACYLGLYCEROL--SERINE O-PHOSPHATIDYLTRANSFERASE"/>
    <property type="match status" value="1"/>
</dbReference>
<dbReference type="NCBIfam" id="TIGR00473">
    <property type="entry name" value="pssA"/>
    <property type="match status" value="1"/>
</dbReference>
<dbReference type="GO" id="GO:0008654">
    <property type="term" value="P:phospholipid biosynthetic process"/>
    <property type="evidence" value="ECO:0007669"/>
    <property type="project" value="UniProtKB-KW"/>
</dbReference>
<dbReference type="InterPro" id="IPR000462">
    <property type="entry name" value="CDP-OH_P_trans"/>
</dbReference>
<dbReference type="EMBL" id="JRJU01000001">
    <property type="protein sequence ID" value="KHF41945.1"/>
    <property type="molecule type" value="Genomic_DNA"/>
</dbReference>
<evidence type="ECO:0000256" key="13">
    <source>
        <dbReference type="ARBA" id="ARBA00023264"/>
    </source>
</evidence>
<evidence type="ECO:0000256" key="5">
    <source>
        <dbReference type="ARBA" id="ARBA00017171"/>
    </source>
</evidence>
<gene>
    <name evidence="17" type="ORF">LQ50_01245</name>
</gene>
<keyword evidence="8 16" id="KW-0812">Transmembrane</keyword>
<evidence type="ECO:0000256" key="12">
    <source>
        <dbReference type="ARBA" id="ARBA00023209"/>
    </source>
</evidence>
<evidence type="ECO:0000256" key="9">
    <source>
        <dbReference type="ARBA" id="ARBA00022989"/>
    </source>
</evidence>
<dbReference type="GO" id="GO:0016020">
    <property type="term" value="C:membrane"/>
    <property type="evidence" value="ECO:0007669"/>
    <property type="project" value="InterPro"/>
</dbReference>
<dbReference type="AlphaFoldDB" id="A0A0B0IKY7"/>
<evidence type="ECO:0000256" key="15">
    <source>
        <dbReference type="RuleBase" id="RU003750"/>
    </source>
</evidence>
<evidence type="ECO:0000313" key="18">
    <source>
        <dbReference type="Proteomes" id="UP000030832"/>
    </source>
</evidence>
<dbReference type="STRING" id="333138.LQ50_01245"/>
<dbReference type="InterPro" id="IPR043130">
    <property type="entry name" value="CDP-OH_PTrfase_TM_dom"/>
</dbReference>
<feature type="transmembrane region" description="Helical" evidence="16">
    <location>
        <begin position="157"/>
        <end position="176"/>
    </location>
</feature>
<evidence type="ECO:0000256" key="11">
    <source>
        <dbReference type="ARBA" id="ARBA00023136"/>
    </source>
</evidence>
<dbReference type="EC" id="2.7.8.8" evidence="4"/>
<dbReference type="InterPro" id="IPR048254">
    <property type="entry name" value="CDP_ALCOHOL_P_TRANSF_CS"/>
</dbReference>
<keyword evidence="7 15" id="KW-0808">Transferase</keyword>
<feature type="transmembrane region" description="Helical" evidence="16">
    <location>
        <begin position="92"/>
        <end position="118"/>
    </location>
</feature>
<name>A0A0B0IKY7_9BACI</name>
<evidence type="ECO:0000313" key="17">
    <source>
        <dbReference type="EMBL" id="KHF41945.1"/>
    </source>
</evidence>
<evidence type="ECO:0000256" key="7">
    <source>
        <dbReference type="ARBA" id="ARBA00022679"/>
    </source>
</evidence>
<keyword evidence="13" id="KW-1208">Phospholipid metabolism</keyword>
<comment type="subcellular location">
    <subcellularLocation>
        <location evidence="2">Endomembrane system</location>
        <topology evidence="2">Multi-pass membrane protein</topology>
    </subcellularLocation>
</comment>
<comment type="catalytic activity">
    <reaction evidence="1">
        <text>a CDP-1,2-diacyl-sn-glycerol + L-serine = a 1,2-diacyl-sn-glycero-3-phospho-L-serine + CMP + H(+)</text>
        <dbReference type="Rhea" id="RHEA:16913"/>
        <dbReference type="ChEBI" id="CHEBI:15378"/>
        <dbReference type="ChEBI" id="CHEBI:33384"/>
        <dbReference type="ChEBI" id="CHEBI:57262"/>
        <dbReference type="ChEBI" id="CHEBI:58332"/>
        <dbReference type="ChEBI" id="CHEBI:60377"/>
        <dbReference type="EC" id="2.7.8.8"/>
    </reaction>
</comment>
<sequence length="179" mass="19717">MFLLHQLDHTVKKLKGQIANALTLLNLGLGAFAIMFILQNELRLGLLFITIAALTDRLDGAAARRFNSTSEFGKQLDSLSDIISFGVAPAFLLYQAILFNFGLPGMFVTIFFIACGAIRLARFNITESTGFFVGLPITAAGCILTFQLLLVSYLAPFYFMIITFVLAIMMISTISVRKM</sequence>
<dbReference type="Pfam" id="PF01066">
    <property type="entry name" value="CDP-OH_P_transf"/>
    <property type="match status" value="1"/>
</dbReference>
<proteinExistence type="inferred from homology"/>
<evidence type="ECO:0000256" key="16">
    <source>
        <dbReference type="SAM" id="Phobius"/>
    </source>
</evidence>
<evidence type="ECO:0000256" key="3">
    <source>
        <dbReference type="ARBA" id="ARBA00010441"/>
    </source>
</evidence>
<dbReference type="eggNOG" id="COG1183">
    <property type="taxonomic scope" value="Bacteria"/>
</dbReference>
<comment type="similarity">
    <text evidence="3 15">Belongs to the CDP-alcohol phosphatidyltransferase class-I family.</text>
</comment>
<evidence type="ECO:0000256" key="1">
    <source>
        <dbReference type="ARBA" id="ARBA00000287"/>
    </source>
</evidence>
<dbReference type="InterPro" id="IPR004533">
    <property type="entry name" value="CDP-diaglyc--ser_O-PTrfase"/>
</dbReference>
<evidence type="ECO:0000256" key="14">
    <source>
        <dbReference type="ARBA" id="ARBA00032361"/>
    </source>
</evidence>
<dbReference type="InterPro" id="IPR050324">
    <property type="entry name" value="CDP-alcohol_PTase-I"/>
</dbReference>
<protein>
    <recommendedName>
        <fullName evidence="5">CDP-diacylglycerol--serine O-phosphatidyltransferase</fullName>
        <ecNumber evidence="4">2.7.8.8</ecNumber>
    </recommendedName>
    <alternativeName>
        <fullName evidence="14">Phosphatidylserine synthase</fullName>
    </alternativeName>
</protein>
<keyword evidence="6" id="KW-0444">Lipid biosynthesis</keyword>
<accession>A0A0B0IKY7</accession>
<dbReference type="Proteomes" id="UP000030832">
    <property type="component" value="Unassembled WGS sequence"/>
</dbReference>
<feature type="transmembrane region" description="Helical" evidence="16">
    <location>
        <begin position="21"/>
        <end position="38"/>
    </location>
</feature>
<evidence type="ECO:0000256" key="10">
    <source>
        <dbReference type="ARBA" id="ARBA00023098"/>
    </source>
</evidence>
<reference evidence="17 18" key="1">
    <citation type="submission" date="2014-09" db="EMBL/GenBank/DDBJ databases">
        <title>Genome sequencing and annotation of Bacillus Okhensis strain Kh10-101T.</title>
        <authorList>
            <person name="Prakash J.S."/>
        </authorList>
    </citation>
    <scope>NUCLEOTIDE SEQUENCE [LARGE SCALE GENOMIC DNA]</scope>
    <source>
        <strain evidence="18">Kh10-101T</strain>
    </source>
</reference>
<dbReference type="PANTHER" id="PTHR14269">
    <property type="entry name" value="CDP-DIACYLGLYCEROL--GLYCEROL-3-PHOSPHATE 3-PHOSPHATIDYLTRANSFERASE-RELATED"/>
    <property type="match status" value="1"/>
</dbReference>
<keyword evidence="9 16" id="KW-1133">Transmembrane helix</keyword>
<dbReference type="PROSITE" id="PS00379">
    <property type="entry name" value="CDP_ALCOHOL_P_TRANSF"/>
    <property type="match status" value="1"/>
</dbReference>
<comment type="caution">
    <text evidence="17">The sequence shown here is derived from an EMBL/GenBank/DDBJ whole genome shotgun (WGS) entry which is preliminary data.</text>
</comment>
<dbReference type="GO" id="GO:0003882">
    <property type="term" value="F:CDP-diacylglycerol-serine O-phosphatidyltransferase activity"/>
    <property type="evidence" value="ECO:0007669"/>
    <property type="project" value="UniProtKB-EC"/>
</dbReference>
<keyword evidence="12" id="KW-0594">Phospholipid biosynthesis</keyword>
<evidence type="ECO:0000256" key="4">
    <source>
        <dbReference type="ARBA" id="ARBA00013174"/>
    </source>
</evidence>
<organism evidence="17 18">
    <name type="scientific">Halalkalibacter okhensis</name>
    <dbReference type="NCBI Taxonomy" id="333138"/>
    <lineage>
        <taxon>Bacteria</taxon>
        <taxon>Bacillati</taxon>
        <taxon>Bacillota</taxon>
        <taxon>Bacilli</taxon>
        <taxon>Bacillales</taxon>
        <taxon>Bacillaceae</taxon>
        <taxon>Halalkalibacter</taxon>
    </lineage>
</organism>
<keyword evidence="18" id="KW-1185">Reference proteome</keyword>
<evidence type="ECO:0000256" key="8">
    <source>
        <dbReference type="ARBA" id="ARBA00022692"/>
    </source>
</evidence>
<dbReference type="Gene3D" id="1.20.120.1760">
    <property type="match status" value="1"/>
</dbReference>